<dbReference type="FunFam" id="1.10.150.240:FF:000001">
    <property type="entry name" value="Haloacid dehalogenase-like hydrolase domain"/>
    <property type="match status" value="1"/>
</dbReference>
<dbReference type="FunFam" id="3.40.50.1000:FF:000119">
    <property type="entry name" value="Bifunctional riboflavin kinase/FMN phosphatase"/>
    <property type="match status" value="1"/>
</dbReference>
<sequence length="364" mass="40719">MDNNTSNGNVNPDIRAVIFDLDGTLLNTEQVTRDILKNFLVKYGKVPDAEKDRKRLGMANKEAAIGVVNDYELPLTPEQFIEEIMPMYHGLWQKAKPLPGVNRLMRHLRKHGVPFALASNSVTKNVNAKISLQEGWKENFDAILGSDQVKSGKPSPDIFLEAANRMNVDPIHCFVIEDSVVGVKAGKAAGMKVLAVPSLQVERQLYSIADTILHSLLEFQPELWGLPQFGDWIDNTLPIEPIHVLGLYSNGHLLECEDDRWTADFSDQIWGLYIGWARVDGHDVYNKAVVSVGWDLDCCTSKRKIQVCIVGRTEDDTLDSKMQLLLVGFIRRSCYAGNTPKNLEILEEDKTAANISLDLSIFSL</sequence>
<proteinExistence type="predicted"/>
<evidence type="ECO:0000256" key="3">
    <source>
        <dbReference type="ARBA" id="ARBA00022679"/>
    </source>
</evidence>
<evidence type="ECO:0000256" key="1">
    <source>
        <dbReference type="ARBA" id="ARBA00022630"/>
    </source>
</evidence>
<organism evidence="5 6">
    <name type="scientific">Castilleja foliolosa</name>
    <dbReference type="NCBI Taxonomy" id="1961234"/>
    <lineage>
        <taxon>Eukaryota</taxon>
        <taxon>Viridiplantae</taxon>
        <taxon>Streptophyta</taxon>
        <taxon>Embryophyta</taxon>
        <taxon>Tracheophyta</taxon>
        <taxon>Spermatophyta</taxon>
        <taxon>Magnoliopsida</taxon>
        <taxon>eudicotyledons</taxon>
        <taxon>Gunneridae</taxon>
        <taxon>Pentapetalae</taxon>
        <taxon>asterids</taxon>
        <taxon>lamiids</taxon>
        <taxon>Lamiales</taxon>
        <taxon>Orobanchaceae</taxon>
        <taxon>Pedicularideae</taxon>
        <taxon>Castillejinae</taxon>
        <taxon>Castilleja</taxon>
    </lineage>
</organism>
<dbReference type="Gene3D" id="1.10.150.240">
    <property type="entry name" value="Putative phosphatase, domain 2"/>
    <property type="match status" value="1"/>
</dbReference>
<dbReference type="SFLD" id="SFLDS00003">
    <property type="entry name" value="Haloacid_Dehalogenase"/>
    <property type="match status" value="1"/>
</dbReference>
<dbReference type="Pfam" id="PF00702">
    <property type="entry name" value="Hydrolase"/>
    <property type="match status" value="1"/>
</dbReference>
<gene>
    <name evidence="5" type="ORF">CASFOL_020833</name>
</gene>
<keyword evidence="3" id="KW-0808">Transferase</keyword>
<keyword evidence="6" id="KW-1185">Reference proteome</keyword>
<keyword evidence="1" id="KW-0285">Flavoprotein</keyword>
<evidence type="ECO:0008006" key="7">
    <source>
        <dbReference type="Google" id="ProtNLM"/>
    </source>
</evidence>
<dbReference type="InterPro" id="IPR006439">
    <property type="entry name" value="HAD-SF_hydro_IA"/>
</dbReference>
<dbReference type="EMBL" id="JAVIJP010000027">
    <property type="protein sequence ID" value="KAL3636286.1"/>
    <property type="molecule type" value="Genomic_DNA"/>
</dbReference>
<dbReference type="AlphaFoldDB" id="A0ABD3D425"/>
<evidence type="ECO:0000256" key="4">
    <source>
        <dbReference type="ARBA" id="ARBA00022741"/>
    </source>
</evidence>
<dbReference type="GO" id="GO:0016740">
    <property type="term" value="F:transferase activity"/>
    <property type="evidence" value="ECO:0007669"/>
    <property type="project" value="UniProtKB-KW"/>
</dbReference>
<dbReference type="InterPro" id="IPR023465">
    <property type="entry name" value="Riboflavin_kinase_dom_sf"/>
</dbReference>
<dbReference type="SFLD" id="SFLDG01129">
    <property type="entry name" value="C1.5:_HAD__Beta-PGM__Phosphata"/>
    <property type="match status" value="1"/>
</dbReference>
<reference evidence="6" key="1">
    <citation type="journal article" date="2024" name="IScience">
        <title>Strigolactones Initiate the Formation of Haustorium-like Structures in Castilleja.</title>
        <authorList>
            <person name="Buerger M."/>
            <person name="Peterson D."/>
            <person name="Chory J."/>
        </authorList>
    </citation>
    <scope>NUCLEOTIDE SEQUENCE [LARGE SCALE GENOMIC DNA]</scope>
</reference>
<accession>A0ABD3D425</accession>
<dbReference type="NCBIfam" id="TIGR01509">
    <property type="entry name" value="HAD-SF-IA-v3"/>
    <property type="match status" value="1"/>
</dbReference>
<protein>
    <recommendedName>
        <fullName evidence="7">Riboflavin kinase</fullName>
    </recommendedName>
</protein>
<evidence type="ECO:0000256" key="2">
    <source>
        <dbReference type="ARBA" id="ARBA00022643"/>
    </source>
</evidence>
<evidence type="ECO:0000313" key="5">
    <source>
        <dbReference type="EMBL" id="KAL3636286.1"/>
    </source>
</evidence>
<dbReference type="PRINTS" id="PR00413">
    <property type="entry name" value="HADHALOGNASE"/>
</dbReference>
<dbReference type="Gene3D" id="2.40.30.30">
    <property type="entry name" value="Riboflavin kinase-like"/>
    <property type="match status" value="1"/>
</dbReference>
<dbReference type="InterPro" id="IPR036412">
    <property type="entry name" value="HAD-like_sf"/>
</dbReference>
<dbReference type="Proteomes" id="UP001632038">
    <property type="component" value="Unassembled WGS sequence"/>
</dbReference>
<dbReference type="PANTHER" id="PTHR18901:SF44">
    <property type="entry name" value="OS01G0757900 PROTEIN"/>
    <property type="match status" value="1"/>
</dbReference>
<dbReference type="GO" id="GO:0000166">
    <property type="term" value="F:nucleotide binding"/>
    <property type="evidence" value="ECO:0007669"/>
    <property type="project" value="UniProtKB-KW"/>
</dbReference>
<dbReference type="Gene3D" id="3.40.50.1000">
    <property type="entry name" value="HAD superfamily/HAD-like"/>
    <property type="match status" value="1"/>
</dbReference>
<keyword evidence="2" id="KW-0288">FMN</keyword>
<dbReference type="SUPFAM" id="SSF82114">
    <property type="entry name" value="Riboflavin kinase-like"/>
    <property type="match status" value="1"/>
</dbReference>
<name>A0ABD3D425_9LAMI</name>
<dbReference type="PROSITE" id="PS01228">
    <property type="entry name" value="COF_1"/>
    <property type="match status" value="1"/>
</dbReference>
<dbReference type="SFLD" id="SFLDG01135">
    <property type="entry name" value="C1.5.6:_HAD__Beta-PGM__Phospha"/>
    <property type="match status" value="1"/>
</dbReference>
<dbReference type="InterPro" id="IPR023198">
    <property type="entry name" value="PGP-like_dom2"/>
</dbReference>
<dbReference type="PANTHER" id="PTHR18901">
    <property type="entry name" value="2-DEOXYGLUCOSE-6-PHOSPHATE PHOSPHATASE 2"/>
    <property type="match status" value="1"/>
</dbReference>
<keyword evidence="4" id="KW-0547">Nucleotide-binding</keyword>
<evidence type="ECO:0000313" key="6">
    <source>
        <dbReference type="Proteomes" id="UP001632038"/>
    </source>
</evidence>
<dbReference type="InterPro" id="IPR023214">
    <property type="entry name" value="HAD_sf"/>
</dbReference>
<dbReference type="SUPFAM" id="SSF56784">
    <property type="entry name" value="HAD-like"/>
    <property type="match status" value="1"/>
</dbReference>
<comment type="caution">
    <text evidence="5">The sequence shown here is derived from an EMBL/GenBank/DDBJ whole genome shotgun (WGS) entry which is preliminary data.</text>
</comment>